<feature type="region of interest" description="Disordered" evidence="1">
    <location>
        <begin position="384"/>
        <end position="423"/>
    </location>
</feature>
<evidence type="ECO:0008006" key="4">
    <source>
        <dbReference type="Google" id="ProtNLM"/>
    </source>
</evidence>
<protein>
    <recommendedName>
        <fullName evidence="4">PPE family domain-containing protein</fullName>
    </recommendedName>
</protein>
<dbReference type="Proteomes" id="UP000621500">
    <property type="component" value="Unassembled WGS sequence"/>
</dbReference>
<dbReference type="EMBL" id="BONX01000002">
    <property type="protein sequence ID" value="GIG93675.1"/>
    <property type="molecule type" value="Genomic_DNA"/>
</dbReference>
<evidence type="ECO:0000256" key="1">
    <source>
        <dbReference type="SAM" id="MobiDB-lite"/>
    </source>
</evidence>
<evidence type="ECO:0000313" key="2">
    <source>
        <dbReference type="EMBL" id="GIG93675.1"/>
    </source>
</evidence>
<comment type="caution">
    <text evidence="2">The sequence shown here is derived from an EMBL/GenBank/DDBJ whole genome shotgun (WGS) entry which is preliminary data.</text>
</comment>
<proteinExistence type="predicted"/>
<feature type="compositionally biased region" description="Polar residues" evidence="1">
    <location>
        <begin position="394"/>
        <end position="403"/>
    </location>
</feature>
<feature type="compositionally biased region" description="Low complexity" evidence="1">
    <location>
        <begin position="223"/>
        <end position="254"/>
    </location>
</feature>
<keyword evidence="3" id="KW-1185">Reference proteome</keyword>
<organism evidence="2 3">
    <name type="scientific">Plantactinospora mayteni</name>
    <dbReference type="NCBI Taxonomy" id="566021"/>
    <lineage>
        <taxon>Bacteria</taxon>
        <taxon>Bacillati</taxon>
        <taxon>Actinomycetota</taxon>
        <taxon>Actinomycetes</taxon>
        <taxon>Micromonosporales</taxon>
        <taxon>Micromonosporaceae</taxon>
        <taxon>Plantactinospora</taxon>
    </lineage>
</organism>
<name>A0ABQ4EG20_9ACTN</name>
<reference evidence="2 3" key="1">
    <citation type="submission" date="2021-01" db="EMBL/GenBank/DDBJ databases">
        <title>Whole genome shotgun sequence of Plantactinospora mayteni NBRC 109088.</title>
        <authorList>
            <person name="Komaki H."/>
            <person name="Tamura T."/>
        </authorList>
    </citation>
    <scope>NUCLEOTIDE SEQUENCE [LARGE SCALE GENOMIC DNA]</scope>
    <source>
        <strain evidence="2 3">NBRC 109088</strain>
    </source>
</reference>
<sequence length="423" mass="43328">MSKPAPSWEEIVSWVTIASNYAMVAEAEQRWTAAFTQIDTLRDRLADLSAKTTDWKGGGADAFRAHLGALIRALAVTSERHRTIVHGLNETAAYLRQAVRTIPIPSWMYETVQAERQSFDQGGVFVEVAPGSFWQGLERWVSGGYPIANELRKDVEEFIRNHEEQAQQAYRVLRQGYGSAMTHFPESGTRAAVPGADSAQSAARNGSGRGAGADKATGKQPGTAQQTAQNSQAQQQAATAATTTPTTTTPTTTPETPPVATPGVTDPSTDPGYSPDPLPDIDPDSGFDPDDSKFGLAGVGSDLGSGGGIGGPGLGGGLGGGIGGGAAGLGGLGGGKLPPIGPAVTLPEGVMAAAAAARDRRLATPAVGGGAAGMGAMQGMMPMMGAPGLGPQGDQQTANNEWLTNEPAETFGPDRSTPPGVIA</sequence>
<gene>
    <name evidence="2" type="ORF">Pma05_02480</name>
</gene>
<feature type="region of interest" description="Disordered" evidence="1">
    <location>
        <begin position="181"/>
        <end position="299"/>
    </location>
</feature>
<accession>A0ABQ4EG20</accession>
<dbReference type="RefSeq" id="WP_203855349.1">
    <property type="nucleotide sequence ID" value="NZ_BAAAZQ010000003.1"/>
</dbReference>
<evidence type="ECO:0000313" key="3">
    <source>
        <dbReference type="Proteomes" id="UP000621500"/>
    </source>
</evidence>
<feature type="compositionally biased region" description="Acidic residues" evidence="1">
    <location>
        <begin position="279"/>
        <end position="289"/>
    </location>
</feature>